<dbReference type="AlphaFoldDB" id="A0A8J2RCD6"/>
<feature type="region of interest" description="Disordered" evidence="1">
    <location>
        <begin position="199"/>
        <end position="219"/>
    </location>
</feature>
<accession>A0A8J2RCD6</accession>
<organism evidence="2 3">
    <name type="scientific">Daphnia galeata</name>
    <dbReference type="NCBI Taxonomy" id="27404"/>
    <lineage>
        <taxon>Eukaryota</taxon>
        <taxon>Metazoa</taxon>
        <taxon>Ecdysozoa</taxon>
        <taxon>Arthropoda</taxon>
        <taxon>Crustacea</taxon>
        <taxon>Branchiopoda</taxon>
        <taxon>Diplostraca</taxon>
        <taxon>Cladocera</taxon>
        <taxon>Anomopoda</taxon>
        <taxon>Daphniidae</taxon>
        <taxon>Daphnia</taxon>
    </lineage>
</organism>
<proteinExistence type="predicted"/>
<evidence type="ECO:0000313" key="3">
    <source>
        <dbReference type="Proteomes" id="UP000789390"/>
    </source>
</evidence>
<reference evidence="2" key="1">
    <citation type="submission" date="2021-11" db="EMBL/GenBank/DDBJ databases">
        <authorList>
            <person name="Schell T."/>
        </authorList>
    </citation>
    <scope>NUCLEOTIDE SEQUENCE</scope>
    <source>
        <strain evidence="2">M5</strain>
    </source>
</reference>
<gene>
    <name evidence="2" type="ORF">DGAL_LOCUS1824</name>
</gene>
<dbReference type="EMBL" id="CAKKLH010000024">
    <property type="protein sequence ID" value="CAH0099668.1"/>
    <property type="molecule type" value="Genomic_DNA"/>
</dbReference>
<name>A0A8J2RCD6_9CRUS</name>
<feature type="compositionally biased region" description="Basic and acidic residues" evidence="1">
    <location>
        <begin position="25"/>
        <end position="36"/>
    </location>
</feature>
<keyword evidence="3" id="KW-1185">Reference proteome</keyword>
<evidence type="ECO:0000256" key="1">
    <source>
        <dbReference type="SAM" id="MobiDB-lite"/>
    </source>
</evidence>
<feature type="region of interest" description="Disordered" evidence="1">
    <location>
        <begin position="25"/>
        <end position="51"/>
    </location>
</feature>
<sequence>MYSYIFKSSNYGLLYASNELRLREEQPVLAEPKDVEKDDDDNEGTGMNGSDLPFDPLLRYNNFVGCDSLGRLEIDCLSLVNILGGYNATHHATSLNNELELTEGSEKRNDGVEICPEPIALRYRHGNLTTRWGTSGPTCIRISAFMDTLSQHQQQPNEIEIRRKKRDTRQQDQQREYGRMNHLTYCPLYRHNMTNTQSAVQKGCDPGRAPLSTDLANAT</sequence>
<protein>
    <submittedName>
        <fullName evidence="2">Uncharacterized protein</fullName>
    </submittedName>
</protein>
<comment type="caution">
    <text evidence="2">The sequence shown here is derived from an EMBL/GenBank/DDBJ whole genome shotgun (WGS) entry which is preliminary data.</text>
</comment>
<evidence type="ECO:0000313" key="2">
    <source>
        <dbReference type="EMBL" id="CAH0099668.1"/>
    </source>
</evidence>
<dbReference type="Proteomes" id="UP000789390">
    <property type="component" value="Unassembled WGS sequence"/>
</dbReference>